<feature type="region of interest" description="Disordered" evidence="5">
    <location>
        <begin position="514"/>
        <end position="536"/>
    </location>
</feature>
<dbReference type="PANTHER" id="PTHR24038">
    <property type="entry name" value="STABILIN"/>
    <property type="match status" value="1"/>
</dbReference>
<protein>
    <recommendedName>
        <fullName evidence="7">EGF-like domain-containing protein</fullName>
    </recommendedName>
</protein>
<keyword evidence="9" id="KW-1185">Reference proteome</keyword>
<feature type="domain" description="EGF-like" evidence="7">
    <location>
        <begin position="682"/>
        <end position="717"/>
    </location>
</feature>
<dbReference type="AlphaFoldDB" id="V7PU55"/>
<sequence>MMKKIIMITNLIIIILGLILFNCSWCGSKDIILNKTNNDDDDNNNNNNVLFSLNYKIRDKIHKGKIIHADGIDSYGYKQKGVSTVIPLIHESKIKDFFSINDDEQTCNYHIYKHGISNNKYNIKCYQNNFCGLLPNNKYIKEIQNDLLYCTHFNNKEMIIYHISEPELLKPDVIYQEIIFLENQKKILINCNTMFIDIVSINSIPFTYCLNDNLLLYGLKLCANKTYCYINFSKFDVKSCPIYDSYILHIKYRCKEEPNRALIKNDSINSKIKYSERICKYGYNIIQNSLLNKELIYIPKSDIKNYRKFLSNKCEKNYSCGNKVCSVNQYCDEVTETCRCKKLGIPINEQTCEPIDVCQLLNCPEDSICVQNKITNKTECKCNDNKYFYQNKCYDSHEFEDFLKLNHIEYSQTYIDKLYTGSALKPEHIFMECPKDFEIKIINAYASCYNIPFSLNNIHKKRITAILKKECNGKNKCAYGNSIYNAEILYYPNICTGEFIYFKYNYLCKEKEEDDDEDDEDDETDEHHSEKTKLRLENLSKNPVSKNINEHTKIKSNQNVTSYIKILNNTENSKIECLGGKIQIRSAIIKGGPGCEDLNITTSVQTYCNDTSNCDIGSMYKFDTYCINNQYLYVSYECKNLCTYCTSDSSCYGNKFNHRCFCDYPYISKNKDNNVVCEIPTSCSSIKCRQNEECKNSNGYIYCDCINGYNIIDGVCQKDIPCFDQCPTNKKCVVVKGKNVCKCISRLLDKKGKPICYDNESDDDYDVLYASKNKCKKKEYINMCNKNKENCVYYINTDEARCECKDHFVRSPKTNECEAIGYCDNIECKKNEECIYSNGKGECVCKDNFYKNGEGKCVHNNLCTVNNGNCTDQANCIYHEDKPHECTCKKEGYVFLNNKCVIRDKCSEKSYCSDNSICINVLNKEPMCVCTFNYIKKNDLCILKNPCLLNNGNCPKNSICKYQSDKTTCTCTENYTQKNNICEPLIDQTYQKFLIKYNEDTYISLGGCGIIYFIYDDNQILWKINSTEEFYIFDYTFPNNENVNVYIKNKNTKTIIYLEKIQNENTKIYDDFVLDHLHCSYTNMFFMPGRNRLPNMSYYE</sequence>
<dbReference type="EMBL" id="KI635731">
    <property type="protein sequence ID" value="ETB62162.1"/>
    <property type="molecule type" value="Genomic_DNA"/>
</dbReference>
<evidence type="ECO:0000256" key="4">
    <source>
        <dbReference type="ARBA" id="ARBA00023180"/>
    </source>
</evidence>
<feature type="domain" description="EGF-like" evidence="7">
    <location>
        <begin position="637"/>
        <end position="678"/>
    </location>
</feature>
<dbReference type="SMART" id="SM00181">
    <property type="entry name" value="EGF"/>
    <property type="match status" value="8"/>
</dbReference>
<keyword evidence="2" id="KW-0472">Membrane</keyword>
<feature type="signal peptide" evidence="6">
    <location>
        <begin position="1"/>
        <end position="26"/>
    </location>
</feature>
<keyword evidence="4" id="KW-0325">Glycoprotein</keyword>
<keyword evidence="6" id="KW-0732">Signal</keyword>
<proteinExistence type="predicted"/>
<feature type="compositionally biased region" description="Basic and acidic residues" evidence="5">
    <location>
        <begin position="525"/>
        <end position="536"/>
    </location>
</feature>
<gene>
    <name evidence="8" type="ORF">YYC_00787</name>
</gene>
<feature type="domain" description="EGF-like" evidence="7">
    <location>
        <begin position="822"/>
        <end position="858"/>
    </location>
</feature>
<feature type="chain" id="PRO_5004765737" description="EGF-like domain-containing protein" evidence="6">
    <location>
        <begin position="27"/>
        <end position="1100"/>
    </location>
</feature>
<dbReference type="InterPro" id="IPR000742">
    <property type="entry name" value="EGF"/>
</dbReference>
<name>V7PU55_PLAYE</name>
<dbReference type="Proteomes" id="UP000018538">
    <property type="component" value="Unassembled WGS sequence"/>
</dbReference>
<organism evidence="8 9">
    <name type="scientific">Plasmodium yoelii 17X</name>
    <dbReference type="NCBI Taxonomy" id="1323249"/>
    <lineage>
        <taxon>Eukaryota</taxon>
        <taxon>Sar</taxon>
        <taxon>Alveolata</taxon>
        <taxon>Apicomplexa</taxon>
        <taxon>Aconoidasida</taxon>
        <taxon>Haemosporida</taxon>
        <taxon>Plasmodiidae</taxon>
        <taxon>Plasmodium</taxon>
        <taxon>Plasmodium (Vinckeia)</taxon>
    </lineage>
</organism>
<feature type="domain" description="EGF-like" evidence="7">
    <location>
        <begin position="862"/>
        <end position="901"/>
    </location>
</feature>
<evidence type="ECO:0000256" key="5">
    <source>
        <dbReference type="SAM" id="MobiDB-lite"/>
    </source>
</evidence>
<accession>V7PU55</accession>
<dbReference type="OrthoDB" id="4405280at2759"/>
<evidence type="ECO:0000256" key="2">
    <source>
        <dbReference type="ARBA" id="ARBA00023136"/>
    </source>
</evidence>
<evidence type="ECO:0000313" key="9">
    <source>
        <dbReference type="Proteomes" id="UP000018538"/>
    </source>
</evidence>
<dbReference type="Gene3D" id="2.90.20.10">
    <property type="entry name" value="Plasmodium vivax P25 domain"/>
    <property type="match status" value="1"/>
</dbReference>
<keyword evidence="3" id="KW-1015">Disulfide bond</keyword>
<evidence type="ECO:0000256" key="6">
    <source>
        <dbReference type="SAM" id="SignalP"/>
    </source>
</evidence>
<evidence type="ECO:0000256" key="3">
    <source>
        <dbReference type="ARBA" id="ARBA00023157"/>
    </source>
</evidence>
<feature type="domain" description="EGF-like" evidence="7">
    <location>
        <begin position="357"/>
        <end position="394"/>
    </location>
</feature>
<feature type="domain" description="EGF-like" evidence="7">
    <location>
        <begin position="946"/>
        <end position="983"/>
    </location>
</feature>
<feature type="compositionally biased region" description="Acidic residues" evidence="5">
    <location>
        <begin position="514"/>
        <end position="524"/>
    </location>
</feature>
<evidence type="ECO:0000259" key="7">
    <source>
        <dbReference type="SMART" id="SM00181"/>
    </source>
</evidence>
<feature type="domain" description="EGF-like" evidence="7">
    <location>
        <begin position="774"/>
        <end position="818"/>
    </location>
</feature>
<reference evidence="8 9" key="1">
    <citation type="submission" date="2013-11" db="EMBL/GenBank/DDBJ databases">
        <title>The Genome Sequence of Plasmodium yoelii 17X.</title>
        <authorList>
            <consortium name="The Broad Institute Genomics Platform"/>
            <consortium name="The Broad Institute Genome Sequencing Center for Infectious Disease"/>
            <person name="Neafsey D."/>
            <person name="Adams J."/>
            <person name="Walker B."/>
            <person name="Young S.K."/>
            <person name="Zeng Q."/>
            <person name="Gargeya S."/>
            <person name="Fitzgerald M."/>
            <person name="Haas B."/>
            <person name="Abouelleil A."/>
            <person name="Alvarado L."/>
            <person name="Chapman S.B."/>
            <person name="Gainer-Dewar J."/>
            <person name="Goldberg J."/>
            <person name="Griggs A."/>
            <person name="Gujja S."/>
            <person name="Hansen M."/>
            <person name="Howarth C."/>
            <person name="Imamovic A."/>
            <person name="Ireland A."/>
            <person name="Larimer J."/>
            <person name="McCowan C."/>
            <person name="Murphy C."/>
            <person name="Pearson M."/>
            <person name="Poon T.W."/>
            <person name="Priest M."/>
            <person name="Roberts A."/>
            <person name="Saif S."/>
            <person name="Shea T."/>
            <person name="Sykes S."/>
            <person name="Wortman J."/>
            <person name="Nusbaum C."/>
            <person name="Birren B."/>
        </authorList>
    </citation>
    <scope>NUCLEOTIDE SEQUENCE [LARGE SCALE GENOMIC DNA]</scope>
    <source>
        <strain evidence="8 9">17X</strain>
    </source>
</reference>
<comment type="subcellular location">
    <subcellularLocation>
        <location evidence="1">Membrane</location>
    </subcellularLocation>
</comment>
<evidence type="ECO:0000313" key="8">
    <source>
        <dbReference type="EMBL" id="ETB62162.1"/>
    </source>
</evidence>
<feature type="domain" description="EGF-like" evidence="7">
    <location>
        <begin position="905"/>
        <end position="942"/>
    </location>
</feature>
<dbReference type="GO" id="GO:0016020">
    <property type="term" value="C:membrane"/>
    <property type="evidence" value="ECO:0007669"/>
    <property type="project" value="UniProtKB-SubCell"/>
</dbReference>
<dbReference type="PANTHER" id="PTHR24038:SF11">
    <property type="entry name" value="INTEGRIN BETA-LIKE PROTEIN E"/>
    <property type="match status" value="1"/>
</dbReference>
<evidence type="ECO:0000256" key="1">
    <source>
        <dbReference type="ARBA" id="ARBA00004370"/>
    </source>
</evidence>